<dbReference type="AlphaFoldDB" id="A0A0J1H9M3"/>
<gene>
    <name evidence="1" type="ORF">ABT57_16575</name>
</gene>
<proteinExistence type="predicted"/>
<dbReference type="PATRIC" id="fig|320778.3.peg.3608"/>
<protein>
    <submittedName>
        <fullName evidence="1">Uncharacterized protein</fullName>
    </submittedName>
</protein>
<keyword evidence="2" id="KW-1185">Reference proteome</keyword>
<dbReference type="Proteomes" id="UP000035909">
    <property type="component" value="Unassembled WGS sequence"/>
</dbReference>
<comment type="caution">
    <text evidence="1">The sequence shown here is derived from an EMBL/GenBank/DDBJ whole genome shotgun (WGS) entry which is preliminary data.</text>
</comment>
<accession>A0A0J1H9M3</accession>
<evidence type="ECO:0000313" key="2">
    <source>
        <dbReference type="Proteomes" id="UP000035909"/>
    </source>
</evidence>
<reference evidence="1 2" key="1">
    <citation type="submission" date="2015-05" db="EMBL/GenBank/DDBJ databases">
        <title>Photobacterium galathea sp. nov.</title>
        <authorList>
            <person name="Machado H."/>
            <person name="Gram L."/>
        </authorList>
    </citation>
    <scope>NUCLEOTIDE SEQUENCE [LARGE SCALE GENOMIC DNA]</scope>
    <source>
        <strain evidence="1 2">DSM 22954</strain>
    </source>
</reference>
<dbReference type="OrthoDB" id="5811736at2"/>
<organism evidence="1 2">
    <name type="scientific">Photobacterium ganghwense</name>
    <dbReference type="NCBI Taxonomy" id="320778"/>
    <lineage>
        <taxon>Bacteria</taxon>
        <taxon>Pseudomonadati</taxon>
        <taxon>Pseudomonadota</taxon>
        <taxon>Gammaproteobacteria</taxon>
        <taxon>Vibrionales</taxon>
        <taxon>Vibrionaceae</taxon>
        <taxon>Photobacterium</taxon>
    </lineage>
</organism>
<name>A0A0J1H9M3_9GAMM</name>
<dbReference type="RefSeq" id="WP_047886274.1">
    <property type="nucleotide sequence ID" value="NZ_CP071326.1"/>
</dbReference>
<dbReference type="STRING" id="320778.ABT57_16575"/>
<sequence length="255" mass="29557">MTVSAQYLLAALRETLKVRNISYAQLSEYCSVPVSSLKRQFHNPSLGIDKITFYASYLDTDLVKLSELANRIQQRDIKAISPNNNAIFAKHPYLYDFIYLLTSLGWSVEDIQTHFTLSEQSIIHYLRALEMMGYVETIEKTRVKLNPQKRFITEENSPLDKLFVARFKTSQDRHQQRPAICMARIKLTDEQIRKMEGQLYEQLVNFHTQNQQNPDATLKNVMLSFVPGEAIRLSDTLPEVDGELLREVLRLQAEK</sequence>
<dbReference type="EMBL" id="LDOU01000015">
    <property type="protein sequence ID" value="KLV08386.1"/>
    <property type="molecule type" value="Genomic_DNA"/>
</dbReference>
<evidence type="ECO:0000313" key="1">
    <source>
        <dbReference type="EMBL" id="KLV08386.1"/>
    </source>
</evidence>